<feature type="compositionally biased region" description="Polar residues" evidence="7">
    <location>
        <begin position="11"/>
        <end position="22"/>
    </location>
</feature>
<feature type="transmembrane region" description="Helical" evidence="8">
    <location>
        <begin position="543"/>
        <end position="563"/>
    </location>
</feature>
<feature type="transmembrane region" description="Helical" evidence="8">
    <location>
        <begin position="79"/>
        <end position="105"/>
    </location>
</feature>
<evidence type="ECO:0000256" key="7">
    <source>
        <dbReference type="SAM" id="MobiDB-lite"/>
    </source>
</evidence>
<dbReference type="GO" id="GO:0046943">
    <property type="term" value="F:carboxylic acid transmembrane transporter activity"/>
    <property type="evidence" value="ECO:0007669"/>
    <property type="project" value="UniProtKB-ARBA"/>
</dbReference>
<dbReference type="Proteomes" id="UP000801428">
    <property type="component" value="Unassembled WGS sequence"/>
</dbReference>
<feature type="compositionally biased region" description="Acidic residues" evidence="7">
    <location>
        <begin position="40"/>
        <end position="53"/>
    </location>
</feature>
<feature type="transmembrane region" description="Helical" evidence="8">
    <location>
        <begin position="470"/>
        <end position="491"/>
    </location>
</feature>
<reference evidence="10" key="1">
    <citation type="submission" date="2019-04" db="EMBL/GenBank/DDBJ databases">
        <title>Sequencing of skin fungus with MAO and IRED activity.</title>
        <authorList>
            <person name="Marsaioli A.J."/>
            <person name="Bonatto J.M.C."/>
            <person name="Reis Junior O."/>
        </authorList>
    </citation>
    <scope>NUCLEOTIDE SEQUENCE</scope>
    <source>
        <strain evidence="10">30M1</strain>
    </source>
</reference>
<dbReference type="Gene3D" id="1.20.1720.10">
    <property type="entry name" value="Multidrug resistance protein D"/>
    <property type="match status" value="1"/>
</dbReference>
<dbReference type="AlphaFoldDB" id="A0A9P4T8Z8"/>
<feature type="transmembrane region" description="Helical" evidence="8">
    <location>
        <begin position="301"/>
        <end position="318"/>
    </location>
</feature>
<comment type="subcellular location">
    <subcellularLocation>
        <location evidence="1">Endomembrane system</location>
        <topology evidence="1">Multi-pass membrane protein</topology>
    </subcellularLocation>
</comment>
<dbReference type="GO" id="GO:0015174">
    <property type="term" value="F:basic amino acid transmembrane transporter activity"/>
    <property type="evidence" value="ECO:0007669"/>
    <property type="project" value="TreeGrafter"/>
</dbReference>
<dbReference type="Gene3D" id="1.20.1250.20">
    <property type="entry name" value="MFS general substrate transporter like domains"/>
    <property type="match status" value="1"/>
</dbReference>
<keyword evidence="6 8" id="KW-0472">Membrane</keyword>
<feature type="transmembrane region" description="Helical" evidence="8">
    <location>
        <begin position="170"/>
        <end position="191"/>
    </location>
</feature>
<comment type="similarity">
    <text evidence="2">Belongs to the major facilitator superfamily.</text>
</comment>
<dbReference type="InterPro" id="IPR036259">
    <property type="entry name" value="MFS_trans_sf"/>
</dbReference>
<feature type="transmembrane region" description="Helical" evidence="8">
    <location>
        <begin position="111"/>
        <end position="133"/>
    </location>
</feature>
<feature type="transmembrane region" description="Helical" evidence="8">
    <location>
        <begin position="402"/>
        <end position="425"/>
    </location>
</feature>
<feature type="transmembrane region" description="Helical" evidence="8">
    <location>
        <begin position="267"/>
        <end position="289"/>
    </location>
</feature>
<feature type="transmembrane region" description="Helical" evidence="8">
    <location>
        <begin position="145"/>
        <end position="164"/>
    </location>
</feature>
<evidence type="ECO:0000259" key="9">
    <source>
        <dbReference type="PROSITE" id="PS50850"/>
    </source>
</evidence>
<sequence>MAPNLTRPEPTETSPLLGTPDQNGRPLDSGVGISPAGPELQEETDAEEDGQEPDLERQPSNGESFKHQGLPEVRKRMKYIFPAIAIGVFLSAADQTLIVSTYGIIGTDLKALSSTSWIATGYFLTLTAFQPLYGKLSDIFGRKECLLFGYLIFGIGSMLCGFARNIGELIAARAFAGIGGGGMTVCVSILLSDVVGLRERGTWQGYINIIYASGAATGAPLGGLLAETIGWRWSFIAQGPLCLAALLSVAFVLRLPKQEDSHWKEKLARVDFLGALILIVAIFGLLVGLDRGSNIGWSNPITIAGLCTTPLFIVFVLVEKYVAKHPFAPGHIILDRSLVACYLCNFFSFGGWLAALFFIPLYWQVTYHYGAAQAGLLLVPSIISGVSGSLFSGIYMKRTAKYYWITVIAYSNLTIGLSIVLLFAGTLMRSLPVMVVGTCLCAFSNGIGVTTTLIGLIANASHADQAVATACSYLFRSLGSVFGVSMCATAFNQVLRSSLKAALRGDKNADEIAERVRAGLAYYRSLEPHLQEIVRDCYGQATRAALCVGVVLVAGSAVCAWGIREKRLGK</sequence>
<dbReference type="PANTHER" id="PTHR23501">
    <property type="entry name" value="MAJOR FACILITATOR SUPERFAMILY"/>
    <property type="match status" value="1"/>
</dbReference>
<evidence type="ECO:0000313" key="10">
    <source>
        <dbReference type="EMBL" id="KAF2997371.1"/>
    </source>
</evidence>
<feature type="region of interest" description="Disordered" evidence="7">
    <location>
        <begin position="1"/>
        <end position="68"/>
    </location>
</feature>
<dbReference type="GO" id="GO:0012505">
    <property type="term" value="C:endomembrane system"/>
    <property type="evidence" value="ECO:0007669"/>
    <property type="project" value="UniProtKB-SubCell"/>
</dbReference>
<evidence type="ECO:0000256" key="4">
    <source>
        <dbReference type="ARBA" id="ARBA00022692"/>
    </source>
</evidence>
<organism evidence="10 11">
    <name type="scientific">Curvularia kusanoi</name>
    <name type="common">Cochliobolus kusanoi</name>
    <dbReference type="NCBI Taxonomy" id="90978"/>
    <lineage>
        <taxon>Eukaryota</taxon>
        <taxon>Fungi</taxon>
        <taxon>Dikarya</taxon>
        <taxon>Ascomycota</taxon>
        <taxon>Pezizomycotina</taxon>
        <taxon>Dothideomycetes</taxon>
        <taxon>Pleosporomycetidae</taxon>
        <taxon>Pleosporales</taxon>
        <taxon>Pleosporineae</taxon>
        <taxon>Pleosporaceae</taxon>
        <taxon>Curvularia</taxon>
    </lineage>
</organism>
<evidence type="ECO:0000313" key="11">
    <source>
        <dbReference type="Proteomes" id="UP000801428"/>
    </source>
</evidence>
<proteinExistence type="inferred from homology"/>
<dbReference type="SUPFAM" id="SSF103473">
    <property type="entry name" value="MFS general substrate transporter"/>
    <property type="match status" value="1"/>
</dbReference>
<keyword evidence="11" id="KW-1185">Reference proteome</keyword>
<keyword evidence="4 8" id="KW-0812">Transmembrane</keyword>
<dbReference type="FunFam" id="1.20.1720.10:FF:000013">
    <property type="entry name" value="Related to multidrug resistance proteins"/>
    <property type="match status" value="1"/>
</dbReference>
<dbReference type="CDD" id="cd17502">
    <property type="entry name" value="MFS_Azr1_MDR_like"/>
    <property type="match status" value="1"/>
</dbReference>
<accession>A0A9P4T8Z8</accession>
<evidence type="ECO:0000256" key="2">
    <source>
        <dbReference type="ARBA" id="ARBA00008335"/>
    </source>
</evidence>
<feature type="transmembrane region" description="Helical" evidence="8">
    <location>
        <begin position="375"/>
        <end position="395"/>
    </location>
</feature>
<evidence type="ECO:0000256" key="1">
    <source>
        <dbReference type="ARBA" id="ARBA00004127"/>
    </source>
</evidence>
<dbReference type="Pfam" id="PF07690">
    <property type="entry name" value="MFS_1"/>
    <property type="match status" value="1"/>
</dbReference>
<evidence type="ECO:0000256" key="5">
    <source>
        <dbReference type="ARBA" id="ARBA00022989"/>
    </source>
</evidence>
<feature type="transmembrane region" description="Helical" evidence="8">
    <location>
        <begin position="203"/>
        <end position="223"/>
    </location>
</feature>
<comment type="caution">
    <text evidence="10">The sequence shown here is derived from an EMBL/GenBank/DDBJ whole genome shotgun (WGS) entry which is preliminary data.</text>
</comment>
<dbReference type="InterPro" id="IPR020846">
    <property type="entry name" value="MFS_dom"/>
</dbReference>
<evidence type="ECO:0000256" key="8">
    <source>
        <dbReference type="SAM" id="Phobius"/>
    </source>
</evidence>
<feature type="transmembrane region" description="Helical" evidence="8">
    <location>
        <begin position="339"/>
        <end position="363"/>
    </location>
</feature>
<protein>
    <recommendedName>
        <fullName evidence="9">Major facilitator superfamily (MFS) profile domain-containing protein</fullName>
    </recommendedName>
</protein>
<name>A0A9P4T8Z8_CURKU</name>
<keyword evidence="5 8" id="KW-1133">Transmembrane helix</keyword>
<dbReference type="EMBL" id="SWKU01000023">
    <property type="protein sequence ID" value="KAF2997371.1"/>
    <property type="molecule type" value="Genomic_DNA"/>
</dbReference>
<feature type="domain" description="Major facilitator superfamily (MFS) profile" evidence="9">
    <location>
        <begin position="80"/>
        <end position="567"/>
    </location>
</feature>
<evidence type="ECO:0000256" key="6">
    <source>
        <dbReference type="ARBA" id="ARBA00023136"/>
    </source>
</evidence>
<gene>
    <name evidence="10" type="ORF">E8E13_004399</name>
</gene>
<dbReference type="PANTHER" id="PTHR23501:SF84">
    <property type="entry name" value="VACUOLAR MEMBRANE AMINO ACID UPTAKE TRANSPORTER FNX2"/>
    <property type="match status" value="1"/>
</dbReference>
<evidence type="ECO:0000256" key="3">
    <source>
        <dbReference type="ARBA" id="ARBA00022448"/>
    </source>
</evidence>
<dbReference type="GO" id="GO:0000329">
    <property type="term" value="C:fungal-type vacuole membrane"/>
    <property type="evidence" value="ECO:0007669"/>
    <property type="project" value="TreeGrafter"/>
</dbReference>
<dbReference type="OrthoDB" id="3437016at2759"/>
<dbReference type="PROSITE" id="PS50850">
    <property type="entry name" value="MFS"/>
    <property type="match status" value="1"/>
</dbReference>
<feature type="transmembrane region" description="Helical" evidence="8">
    <location>
        <begin position="235"/>
        <end position="255"/>
    </location>
</feature>
<feature type="transmembrane region" description="Helical" evidence="8">
    <location>
        <begin position="431"/>
        <end position="458"/>
    </location>
</feature>
<dbReference type="InterPro" id="IPR011701">
    <property type="entry name" value="MFS"/>
</dbReference>
<keyword evidence="3" id="KW-0813">Transport</keyword>